<dbReference type="PANTHER" id="PTHR43669">
    <property type="entry name" value="5-KETO-D-GLUCONATE 5-REDUCTASE"/>
    <property type="match status" value="1"/>
</dbReference>
<dbReference type="RefSeq" id="WP_093313454.1">
    <property type="nucleotide sequence ID" value="NZ_FOZG01000001.1"/>
</dbReference>
<evidence type="ECO:0000256" key="2">
    <source>
        <dbReference type="ARBA" id="ARBA00023002"/>
    </source>
</evidence>
<evidence type="ECO:0000313" key="4">
    <source>
        <dbReference type="Proteomes" id="UP000198824"/>
    </source>
</evidence>
<evidence type="ECO:0000256" key="1">
    <source>
        <dbReference type="ARBA" id="ARBA00006484"/>
    </source>
</evidence>
<reference evidence="3 4" key="1">
    <citation type="submission" date="2016-10" db="EMBL/GenBank/DDBJ databases">
        <authorList>
            <person name="de Groot N.N."/>
        </authorList>
    </citation>
    <scope>NUCLEOTIDE SEQUENCE [LARGE SCALE GENOMIC DNA]</scope>
    <source>
        <strain evidence="3 4">S5-249</strain>
    </source>
</reference>
<gene>
    <name evidence="3" type="ORF">SAMN05192580_1851</name>
</gene>
<protein>
    <submittedName>
        <fullName evidence="3">Short-chain dehydrogenase</fullName>
    </submittedName>
</protein>
<name>A0A1I6KL27_9SPHN</name>
<dbReference type="GO" id="GO:0016491">
    <property type="term" value="F:oxidoreductase activity"/>
    <property type="evidence" value="ECO:0007669"/>
    <property type="project" value="UniProtKB-KW"/>
</dbReference>
<dbReference type="EMBL" id="FOZG01000001">
    <property type="protein sequence ID" value="SFR91907.1"/>
    <property type="molecule type" value="Genomic_DNA"/>
</dbReference>
<proteinExistence type="inferred from homology"/>
<organism evidence="3 4">
    <name type="scientific">Sphingomonas jatrophae</name>
    <dbReference type="NCBI Taxonomy" id="1166337"/>
    <lineage>
        <taxon>Bacteria</taxon>
        <taxon>Pseudomonadati</taxon>
        <taxon>Pseudomonadota</taxon>
        <taxon>Alphaproteobacteria</taxon>
        <taxon>Sphingomonadales</taxon>
        <taxon>Sphingomonadaceae</taxon>
        <taxon>Sphingomonas</taxon>
    </lineage>
</organism>
<dbReference type="OrthoDB" id="9781689at2"/>
<dbReference type="CDD" id="cd05233">
    <property type="entry name" value="SDR_c"/>
    <property type="match status" value="1"/>
</dbReference>
<dbReference type="InterPro" id="IPR002347">
    <property type="entry name" value="SDR_fam"/>
</dbReference>
<dbReference type="Proteomes" id="UP000198824">
    <property type="component" value="Unassembled WGS sequence"/>
</dbReference>
<dbReference type="InterPro" id="IPR036291">
    <property type="entry name" value="NAD(P)-bd_dom_sf"/>
</dbReference>
<dbReference type="STRING" id="1166337.SAMN05192580_1851"/>
<evidence type="ECO:0000313" key="3">
    <source>
        <dbReference type="EMBL" id="SFR91907.1"/>
    </source>
</evidence>
<keyword evidence="4" id="KW-1185">Reference proteome</keyword>
<dbReference type="Gene3D" id="3.40.50.720">
    <property type="entry name" value="NAD(P)-binding Rossmann-like Domain"/>
    <property type="match status" value="1"/>
</dbReference>
<dbReference type="PRINTS" id="PR00081">
    <property type="entry name" value="GDHRDH"/>
</dbReference>
<comment type="similarity">
    <text evidence="1">Belongs to the short-chain dehydrogenases/reductases (SDR) family.</text>
</comment>
<accession>A0A1I6KL27</accession>
<dbReference type="Pfam" id="PF00106">
    <property type="entry name" value="adh_short"/>
    <property type="match status" value="1"/>
</dbReference>
<sequence length="283" mass="30768">MSIEQEKFGGGVAVVTGAGAGIGMGFARRFAALGMTVIVTDVSAERAETVAGEIGAKGGKAEAMVVDVSRAEELDRLAAHVFDRHGGCRVLINNAGIETIGNTWEISAARWDATLNINIHGIVHGCRAFIPYMLKAGEEAWIGNLGSIGSFGVMPEQTAYIMSKHAVQSFTECLYLELERTGAPIHVSSILPGMLKTSIFDAADSNHEPSKSERHRTAMREMMAAYGMDLDQGVAEFVRKMAEGRFWADSQPEMTRQSLDTRIEFLQTQRPPQLAEQARHLLD</sequence>
<dbReference type="SUPFAM" id="SSF51735">
    <property type="entry name" value="NAD(P)-binding Rossmann-fold domains"/>
    <property type="match status" value="1"/>
</dbReference>
<dbReference type="AlphaFoldDB" id="A0A1I6KL27"/>
<dbReference type="PANTHER" id="PTHR43669:SF3">
    <property type="entry name" value="ALCOHOL DEHYDROGENASE, PUTATIVE (AFU_ORTHOLOGUE AFUA_3G03445)-RELATED"/>
    <property type="match status" value="1"/>
</dbReference>
<keyword evidence="2" id="KW-0560">Oxidoreductase</keyword>